<dbReference type="AlphaFoldDB" id="A0AAN7ZVV3"/>
<evidence type="ECO:0000259" key="2">
    <source>
        <dbReference type="Pfam" id="PF12937"/>
    </source>
</evidence>
<evidence type="ECO:0000313" key="3">
    <source>
        <dbReference type="EMBL" id="KAK5706300.1"/>
    </source>
</evidence>
<gene>
    <name evidence="3" type="ORF">LTR97_001287</name>
</gene>
<dbReference type="EMBL" id="JAVRQU010000002">
    <property type="protein sequence ID" value="KAK5706300.1"/>
    <property type="molecule type" value="Genomic_DNA"/>
</dbReference>
<feature type="domain" description="F-box" evidence="2">
    <location>
        <begin position="7"/>
        <end position="54"/>
    </location>
</feature>
<dbReference type="InterPro" id="IPR001810">
    <property type="entry name" value="F-box_dom"/>
</dbReference>
<protein>
    <recommendedName>
        <fullName evidence="2">F-box domain-containing protein</fullName>
    </recommendedName>
</protein>
<feature type="signal peptide" evidence="1">
    <location>
        <begin position="1"/>
        <end position="20"/>
    </location>
</feature>
<keyword evidence="1" id="KW-0732">Signal</keyword>
<evidence type="ECO:0000313" key="4">
    <source>
        <dbReference type="Proteomes" id="UP001310594"/>
    </source>
</evidence>
<organism evidence="3 4">
    <name type="scientific">Elasticomyces elasticus</name>
    <dbReference type="NCBI Taxonomy" id="574655"/>
    <lineage>
        <taxon>Eukaryota</taxon>
        <taxon>Fungi</taxon>
        <taxon>Dikarya</taxon>
        <taxon>Ascomycota</taxon>
        <taxon>Pezizomycotina</taxon>
        <taxon>Dothideomycetes</taxon>
        <taxon>Dothideomycetidae</taxon>
        <taxon>Mycosphaerellales</taxon>
        <taxon>Teratosphaeriaceae</taxon>
        <taxon>Elasticomyces</taxon>
    </lineage>
</organism>
<reference evidence="3" key="1">
    <citation type="submission" date="2023-08" db="EMBL/GenBank/DDBJ databases">
        <title>Black Yeasts Isolated from many extreme environments.</title>
        <authorList>
            <person name="Coleine C."/>
            <person name="Stajich J.E."/>
            <person name="Selbmann L."/>
        </authorList>
    </citation>
    <scope>NUCLEOTIDE SEQUENCE</scope>
    <source>
        <strain evidence="3">CCFEE 5810</strain>
    </source>
</reference>
<proteinExistence type="predicted"/>
<dbReference type="Pfam" id="PF12937">
    <property type="entry name" value="F-box-like"/>
    <property type="match status" value="1"/>
</dbReference>
<name>A0AAN7ZVV3_9PEZI</name>
<sequence>MAINLPILTLPVELLLQVFSDDDNACSAEESSASHSLLSLRLVCKEFNAVTFDQVVTRYFRIWECCLMLPSHVDKLIKYLDTEAIAQELRTVRLRMAPYKKMSDYDTRCPPAKPDGARLDCLLSQIKEHCMLDLELRQHSKHLGFGQLCKHPKIIEWNLETLKAVERARCQIQRLCLAEHAIPITGFPIDPGSKLVKALAQLRELHSCASQLHYLRLSMGSYKRGKRASNGDDLLSCSANSLTKLTLWDLHAERKTLIQGLHKFQGTLEEIALYGVVLLSTQESWSKVLRVARNMPKLKSVYLGLCMQAANGDQWRILWKDCPHNTKGSELQFD</sequence>
<evidence type="ECO:0000256" key="1">
    <source>
        <dbReference type="SAM" id="SignalP"/>
    </source>
</evidence>
<comment type="caution">
    <text evidence="3">The sequence shown here is derived from an EMBL/GenBank/DDBJ whole genome shotgun (WGS) entry which is preliminary data.</text>
</comment>
<feature type="chain" id="PRO_5042860604" description="F-box domain-containing protein" evidence="1">
    <location>
        <begin position="21"/>
        <end position="334"/>
    </location>
</feature>
<dbReference type="Proteomes" id="UP001310594">
    <property type="component" value="Unassembled WGS sequence"/>
</dbReference>
<accession>A0AAN7ZVV3</accession>